<dbReference type="EMBL" id="LWDX02063754">
    <property type="protein sequence ID" value="OEL16180.1"/>
    <property type="molecule type" value="Genomic_DNA"/>
</dbReference>
<organism evidence="1 2">
    <name type="scientific">Dichanthelium oligosanthes</name>
    <dbReference type="NCBI Taxonomy" id="888268"/>
    <lineage>
        <taxon>Eukaryota</taxon>
        <taxon>Viridiplantae</taxon>
        <taxon>Streptophyta</taxon>
        <taxon>Embryophyta</taxon>
        <taxon>Tracheophyta</taxon>
        <taxon>Spermatophyta</taxon>
        <taxon>Magnoliopsida</taxon>
        <taxon>Liliopsida</taxon>
        <taxon>Poales</taxon>
        <taxon>Poaceae</taxon>
        <taxon>PACMAD clade</taxon>
        <taxon>Panicoideae</taxon>
        <taxon>Panicodae</taxon>
        <taxon>Paniceae</taxon>
        <taxon>Dichantheliinae</taxon>
        <taxon>Dichanthelium</taxon>
    </lineage>
</organism>
<proteinExistence type="predicted"/>
<keyword evidence="2" id="KW-1185">Reference proteome</keyword>
<reference evidence="1 2" key="1">
    <citation type="submission" date="2016-09" db="EMBL/GenBank/DDBJ databases">
        <title>The draft genome of Dichanthelium oligosanthes: A C3 panicoid grass species.</title>
        <authorList>
            <person name="Studer A.J."/>
            <person name="Schnable J.C."/>
            <person name="Brutnell T.P."/>
        </authorList>
    </citation>
    <scope>NUCLEOTIDE SEQUENCE [LARGE SCALE GENOMIC DNA]</scope>
    <source>
        <strain evidence="2">cv. Kellogg 1175</strain>
        <tissue evidence="1">Leaf</tissue>
    </source>
</reference>
<dbReference type="AlphaFoldDB" id="A0A1E5UTJ1"/>
<sequence length="96" mass="10857">MEARRAPMQQHKVLVADHTVDLLNLGGGRFCIATVIRVNQTVSFNCEGETTTEEEFVLLGGVEVVRSVEGEAGGLRMVKHKSKRYKFIRDKIRWVL</sequence>
<dbReference type="InterPro" id="IPR012871">
    <property type="entry name" value="DUF1668_ORYSA"/>
</dbReference>
<accession>A0A1E5UTJ1</accession>
<dbReference type="Proteomes" id="UP000095767">
    <property type="component" value="Unassembled WGS sequence"/>
</dbReference>
<protein>
    <submittedName>
        <fullName evidence="1">Uncharacterized protein</fullName>
    </submittedName>
</protein>
<evidence type="ECO:0000313" key="1">
    <source>
        <dbReference type="EMBL" id="OEL16180.1"/>
    </source>
</evidence>
<name>A0A1E5UTJ1_9POAL</name>
<gene>
    <name evidence="1" type="ORF">BAE44_0022801</name>
</gene>
<evidence type="ECO:0000313" key="2">
    <source>
        <dbReference type="Proteomes" id="UP000095767"/>
    </source>
</evidence>
<comment type="caution">
    <text evidence="1">The sequence shown here is derived from an EMBL/GenBank/DDBJ whole genome shotgun (WGS) entry which is preliminary data.</text>
</comment>
<dbReference type="Pfam" id="PF07893">
    <property type="entry name" value="DUF1668"/>
    <property type="match status" value="1"/>
</dbReference>